<dbReference type="GO" id="GO:0009295">
    <property type="term" value="C:nucleoid"/>
    <property type="evidence" value="ECO:0007669"/>
    <property type="project" value="UniProtKB-SubCell"/>
</dbReference>
<dbReference type="PANTHER" id="PTHR38097">
    <property type="match status" value="1"/>
</dbReference>
<proteinExistence type="inferred from homology"/>
<evidence type="ECO:0000313" key="7">
    <source>
        <dbReference type="Proteomes" id="UP000013047"/>
    </source>
</evidence>
<comment type="caution">
    <text evidence="6">The sequence shown here is derived from an EMBL/GenBank/DDBJ whole genome shotgun (WGS) entry which is preliminary data.</text>
</comment>
<dbReference type="Proteomes" id="UP000013047">
    <property type="component" value="Unassembled WGS sequence"/>
</dbReference>
<comment type="similarity">
    <text evidence="2">Belongs to the histone-like protein H-NS family.</text>
</comment>
<dbReference type="Gene3D" id="4.10.430.10">
    <property type="entry name" value="Histone-like protein H-NS, C-terminal domain"/>
    <property type="match status" value="1"/>
</dbReference>
<gene>
    <name evidence="6" type="ORF">C667_05030</name>
</gene>
<keyword evidence="4" id="KW-0238">DNA-binding</keyword>
<evidence type="ECO:0000259" key="5">
    <source>
        <dbReference type="SMART" id="SM00528"/>
    </source>
</evidence>
<reference evidence="6 7" key="1">
    <citation type="submission" date="2012-09" db="EMBL/GenBank/DDBJ databases">
        <title>Draft Genome Sequences of 6 Strains from Genus Thauera.</title>
        <authorList>
            <person name="Liu B."/>
            <person name="Shapleigh J.P."/>
            <person name="Frostegard A.H."/>
        </authorList>
    </citation>
    <scope>NUCLEOTIDE SEQUENCE [LARGE SCALE GENOMIC DNA]</scope>
    <source>
        <strain evidence="6 7">B4P</strain>
    </source>
</reference>
<dbReference type="SMART" id="SM00528">
    <property type="entry name" value="HNS"/>
    <property type="match status" value="1"/>
</dbReference>
<dbReference type="AlphaFoldDB" id="N7A1G6"/>
<evidence type="ECO:0000256" key="3">
    <source>
        <dbReference type="ARBA" id="ARBA00022490"/>
    </source>
</evidence>
<protein>
    <submittedName>
        <fullName evidence="6">Histone family protein nucleoid-structuring protein H-NS</fullName>
    </submittedName>
</protein>
<dbReference type="OrthoDB" id="5297879at2"/>
<dbReference type="InterPro" id="IPR037150">
    <property type="entry name" value="H-NS_C_dom_sf"/>
</dbReference>
<evidence type="ECO:0000256" key="1">
    <source>
        <dbReference type="ARBA" id="ARBA00004453"/>
    </source>
</evidence>
<name>N7A1G6_9RHOO</name>
<organism evidence="6 7">
    <name type="scientific">Thauera phenylacetica B4P</name>
    <dbReference type="NCBI Taxonomy" id="1234382"/>
    <lineage>
        <taxon>Bacteria</taxon>
        <taxon>Pseudomonadati</taxon>
        <taxon>Pseudomonadota</taxon>
        <taxon>Betaproteobacteria</taxon>
        <taxon>Rhodocyclales</taxon>
        <taxon>Zoogloeaceae</taxon>
        <taxon>Thauera</taxon>
    </lineage>
</organism>
<dbReference type="InterPro" id="IPR027444">
    <property type="entry name" value="H-NS_C_dom"/>
</dbReference>
<evidence type="ECO:0000256" key="4">
    <source>
        <dbReference type="ARBA" id="ARBA00023125"/>
    </source>
</evidence>
<keyword evidence="7" id="KW-1185">Reference proteome</keyword>
<dbReference type="PANTHER" id="PTHR38097:SF2">
    <property type="entry name" value="DNA-BINDING PROTEIN STPA"/>
    <property type="match status" value="1"/>
</dbReference>
<dbReference type="GO" id="GO:0003677">
    <property type="term" value="F:DNA binding"/>
    <property type="evidence" value="ECO:0007669"/>
    <property type="project" value="UniProtKB-KW"/>
</dbReference>
<feature type="domain" description="DNA-binding protein H-NS-like C-terminal" evidence="5">
    <location>
        <begin position="59"/>
        <end position="103"/>
    </location>
</feature>
<evidence type="ECO:0000256" key="2">
    <source>
        <dbReference type="ARBA" id="ARBA00010610"/>
    </source>
</evidence>
<keyword evidence="3" id="KW-0963">Cytoplasm</keyword>
<dbReference type="SUPFAM" id="SSF81273">
    <property type="entry name" value="H-NS histone-like proteins"/>
    <property type="match status" value="1"/>
</dbReference>
<dbReference type="EMBL" id="AMXF01000019">
    <property type="protein sequence ID" value="ENO98174.1"/>
    <property type="molecule type" value="Genomic_DNA"/>
</dbReference>
<accession>N7A1G6</accession>
<dbReference type="RefSeq" id="WP_004357860.1">
    <property type="nucleotide sequence ID" value="NZ_AMXF01000019.1"/>
</dbReference>
<comment type="subcellular location">
    <subcellularLocation>
        <location evidence="1">Cytoplasm</location>
        <location evidence="1">Nucleoid</location>
    </subcellularLocation>
</comment>
<evidence type="ECO:0000313" key="6">
    <source>
        <dbReference type="EMBL" id="ENO98174.1"/>
    </source>
</evidence>
<sequence>MTTYAELQEKIAALQSQAEELRKRELAEIIADVKQKVAAYGLSAADLGFQSSRESAAPQKTKTALKAKYRDPATGETWVGRGATPKWMRAYIEAGRNKDEFLI</sequence>
<dbReference type="Pfam" id="PF00816">
    <property type="entry name" value="Histone_HNS"/>
    <property type="match status" value="1"/>
</dbReference>